<feature type="transmembrane region" description="Helical" evidence="8">
    <location>
        <begin position="249"/>
        <end position="273"/>
    </location>
</feature>
<dbReference type="GO" id="GO:0005886">
    <property type="term" value="C:plasma membrane"/>
    <property type="evidence" value="ECO:0007669"/>
    <property type="project" value="UniProtKB-SubCell"/>
</dbReference>
<proteinExistence type="inferred from homology"/>
<keyword evidence="5 8" id="KW-0812">Transmembrane</keyword>
<evidence type="ECO:0000256" key="6">
    <source>
        <dbReference type="ARBA" id="ARBA00022989"/>
    </source>
</evidence>
<evidence type="ECO:0000256" key="4">
    <source>
        <dbReference type="ARBA" id="ARBA00022475"/>
    </source>
</evidence>
<keyword evidence="11" id="KW-1185">Reference proteome</keyword>
<evidence type="ECO:0000256" key="8">
    <source>
        <dbReference type="RuleBase" id="RU363032"/>
    </source>
</evidence>
<dbReference type="RefSeq" id="WP_073134245.1">
    <property type="nucleotide sequence ID" value="NZ_FQZF01000010.1"/>
</dbReference>
<dbReference type="PANTHER" id="PTHR42929">
    <property type="entry name" value="INNER MEMBRANE ABC TRANSPORTER PERMEASE PROTEIN YDCU-RELATED-RELATED"/>
    <property type="match status" value="1"/>
</dbReference>
<feature type="transmembrane region" description="Helical" evidence="8">
    <location>
        <begin position="103"/>
        <end position="124"/>
    </location>
</feature>
<dbReference type="SUPFAM" id="SSF161098">
    <property type="entry name" value="MetI-like"/>
    <property type="match status" value="1"/>
</dbReference>
<dbReference type="Proteomes" id="UP000184387">
    <property type="component" value="Unassembled WGS sequence"/>
</dbReference>
<organism evidence="10 11">
    <name type="scientific">Muricoccus roseus</name>
    <dbReference type="NCBI Taxonomy" id="198092"/>
    <lineage>
        <taxon>Bacteria</taxon>
        <taxon>Pseudomonadati</taxon>
        <taxon>Pseudomonadota</taxon>
        <taxon>Alphaproteobacteria</taxon>
        <taxon>Acetobacterales</taxon>
        <taxon>Roseomonadaceae</taxon>
        <taxon>Muricoccus</taxon>
    </lineage>
</organism>
<comment type="subcellular location">
    <subcellularLocation>
        <location evidence="1 8">Cell membrane</location>
        <topology evidence="1 8">Multi-pass membrane protein</topology>
    </subcellularLocation>
</comment>
<keyword evidence="6 8" id="KW-1133">Transmembrane helix</keyword>
<dbReference type="EMBL" id="FQZF01000010">
    <property type="protein sequence ID" value="SHJ22334.1"/>
    <property type="molecule type" value="Genomic_DNA"/>
</dbReference>
<gene>
    <name evidence="10" type="ORF">SAMN02745194_02027</name>
</gene>
<evidence type="ECO:0000259" key="9">
    <source>
        <dbReference type="PROSITE" id="PS50928"/>
    </source>
</evidence>
<evidence type="ECO:0000313" key="11">
    <source>
        <dbReference type="Proteomes" id="UP000184387"/>
    </source>
</evidence>
<feature type="transmembrane region" description="Helical" evidence="8">
    <location>
        <begin position="152"/>
        <end position="174"/>
    </location>
</feature>
<keyword evidence="4" id="KW-1003">Cell membrane</keyword>
<evidence type="ECO:0000256" key="3">
    <source>
        <dbReference type="ARBA" id="ARBA00022448"/>
    </source>
</evidence>
<feature type="transmembrane region" description="Helical" evidence="8">
    <location>
        <begin position="207"/>
        <end position="229"/>
    </location>
</feature>
<keyword evidence="3 8" id="KW-0813">Transport</keyword>
<dbReference type="Gene3D" id="1.10.3720.10">
    <property type="entry name" value="MetI-like"/>
    <property type="match status" value="1"/>
</dbReference>
<evidence type="ECO:0000256" key="7">
    <source>
        <dbReference type="ARBA" id="ARBA00023136"/>
    </source>
</evidence>
<feature type="transmembrane region" description="Helical" evidence="8">
    <location>
        <begin position="12"/>
        <end position="35"/>
    </location>
</feature>
<dbReference type="Pfam" id="PF00528">
    <property type="entry name" value="BPD_transp_1"/>
    <property type="match status" value="1"/>
</dbReference>
<reference evidence="10 11" key="1">
    <citation type="submission" date="2016-11" db="EMBL/GenBank/DDBJ databases">
        <authorList>
            <person name="Jaros S."/>
            <person name="Januszkiewicz K."/>
            <person name="Wedrychowicz H."/>
        </authorList>
    </citation>
    <scope>NUCLEOTIDE SEQUENCE [LARGE SCALE GENOMIC DNA]</scope>
    <source>
        <strain evidence="10 11">DSM 14916</strain>
    </source>
</reference>
<dbReference type="PANTHER" id="PTHR42929:SF5">
    <property type="entry name" value="ABC TRANSPORTER PERMEASE PROTEIN"/>
    <property type="match status" value="1"/>
</dbReference>
<accession>A0A1M6HJJ7</accession>
<keyword evidence="7 8" id="KW-0472">Membrane</keyword>
<comment type="similarity">
    <text evidence="2">Belongs to the binding-protein-dependent transport system permease family. CysTW subfamily.</text>
</comment>
<dbReference type="GO" id="GO:0055085">
    <property type="term" value="P:transmembrane transport"/>
    <property type="evidence" value="ECO:0007669"/>
    <property type="project" value="InterPro"/>
</dbReference>
<name>A0A1M6HJJ7_9PROT</name>
<evidence type="ECO:0000256" key="5">
    <source>
        <dbReference type="ARBA" id="ARBA00022692"/>
    </source>
</evidence>
<protein>
    <submittedName>
        <fullName evidence="10">Putative spermidine/putrescine transport system permease protein</fullName>
    </submittedName>
</protein>
<evidence type="ECO:0000256" key="2">
    <source>
        <dbReference type="ARBA" id="ARBA00007069"/>
    </source>
</evidence>
<dbReference type="STRING" id="198092.SAMN02745194_02027"/>
<evidence type="ECO:0000256" key="1">
    <source>
        <dbReference type="ARBA" id="ARBA00004651"/>
    </source>
</evidence>
<sequence>MSAGRASPALLAAPSGLVYLLALLIPLASVLLLSLQGFDFSRGILPRYDLANYADLFTDPLFEEALGRTFRIAFVTTVICLLIGVPEAWIIRRMSSRWRGLMLLLVVGPLLVSVVVRTFGWMVLLGTNGLINGALVALGVPDAPFRMMFTEFAVILGLVHVMVPLVVLAVWASLGRLDPALPRAAESLGAGRLTIFRRVILPNIMPGVLGGALMVFCLSASAFATPAMLGGRRLKVVSSMAYNEFLNTLNWPLGAAIATLLLAAILAATLLWTRFVERRALRRLGGA</sequence>
<dbReference type="PROSITE" id="PS50928">
    <property type="entry name" value="ABC_TM1"/>
    <property type="match status" value="1"/>
</dbReference>
<dbReference type="OrthoDB" id="7915284at2"/>
<feature type="domain" description="ABC transmembrane type-1" evidence="9">
    <location>
        <begin position="66"/>
        <end position="272"/>
    </location>
</feature>
<dbReference type="CDD" id="cd06261">
    <property type="entry name" value="TM_PBP2"/>
    <property type="match status" value="1"/>
</dbReference>
<dbReference type="InterPro" id="IPR035906">
    <property type="entry name" value="MetI-like_sf"/>
</dbReference>
<dbReference type="AlphaFoldDB" id="A0A1M6HJJ7"/>
<evidence type="ECO:0000313" key="10">
    <source>
        <dbReference type="EMBL" id="SHJ22334.1"/>
    </source>
</evidence>
<dbReference type="InterPro" id="IPR000515">
    <property type="entry name" value="MetI-like"/>
</dbReference>
<feature type="transmembrane region" description="Helical" evidence="8">
    <location>
        <begin position="70"/>
        <end position="91"/>
    </location>
</feature>